<feature type="region of interest" description="Disordered" evidence="1">
    <location>
        <begin position="161"/>
        <end position="186"/>
    </location>
</feature>
<evidence type="ECO:0000313" key="3">
    <source>
        <dbReference type="Proteomes" id="UP001244552"/>
    </source>
</evidence>
<reference evidence="2 3" key="1">
    <citation type="submission" date="2023-07" db="EMBL/GenBank/DDBJ databases">
        <title>Genomic Encyclopedia of Type Strains, Phase IV (KMG-IV): sequencing the most valuable type-strain genomes for metagenomic binning, comparative biology and taxonomic classification.</title>
        <authorList>
            <person name="Goeker M."/>
        </authorList>
    </citation>
    <scope>NUCLEOTIDE SEQUENCE [LARGE SCALE GENOMIC DNA]</scope>
    <source>
        <strain evidence="2 3">DSM 19922</strain>
    </source>
</reference>
<proteinExistence type="predicted"/>
<dbReference type="RefSeq" id="WP_209982006.1">
    <property type="nucleotide sequence ID" value="NZ_JAGINO010000007.1"/>
</dbReference>
<evidence type="ECO:0000313" key="2">
    <source>
        <dbReference type="EMBL" id="MDQ0533585.1"/>
    </source>
</evidence>
<dbReference type="EMBL" id="JAUSVU010000007">
    <property type="protein sequence ID" value="MDQ0533585.1"/>
    <property type="molecule type" value="Genomic_DNA"/>
</dbReference>
<dbReference type="SUPFAM" id="SSF46785">
    <property type="entry name" value="Winged helix' DNA-binding domain"/>
    <property type="match status" value="1"/>
</dbReference>
<name>A0ABU0MJE4_9PROT</name>
<protein>
    <submittedName>
        <fullName evidence="2">Cobalamin biosynthesis Mg chelatase CobN</fullName>
    </submittedName>
</protein>
<organism evidence="2 3">
    <name type="scientific">Azospirillum picis</name>
    <dbReference type="NCBI Taxonomy" id="488438"/>
    <lineage>
        <taxon>Bacteria</taxon>
        <taxon>Pseudomonadati</taxon>
        <taxon>Pseudomonadota</taxon>
        <taxon>Alphaproteobacteria</taxon>
        <taxon>Rhodospirillales</taxon>
        <taxon>Azospirillaceae</taxon>
        <taxon>Azospirillum</taxon>
    </lineage>
</organism>
<comment type="caution">
    <text evidence="2">The sequence shown here is derived from an EMBL/GenBank/DDBJ whole genome shotgun (WGS) entry which is preliminary data.</text>
</comment>
<dbReference type="InterPro" id="IPR036390">
    <property type="entry name" value="WH_DNA-bd_sf"/>
</dbReference>
<keyword evidence="3" id="KW-1185">Reference proteome</keyword>
<feature type="compositionally biased region" description="Polar residues" evidence="1">
    <location>
        <begin position="161"/>
        <end position="178"/>
    </location>
</feature>
<dbReference type="InterPro" id="IPR036388">
    <property type="entry name" value="WH-like_DNA-bd_sf"/>
</dbReference>
<sequence length="186" mass="18873">MTGFETALRLLADDLLAAVGRGDWDAADAELATLAEEAAAAMAAGRTADLSAVARQTVRCHTALSLGEDGNGNAMQRLGQLRMLALVVAAARSRKPPRTPRLLAAPGTPGAAILSALKRGPLSGPALAGATGLSAAAIAAALPELRACGLVRSWPAGRLTFNASTDRPLTDRPSTGGENATAREMP</sequence>
<evidence type="ECO:0000256" key="1">
    <source>
        <dbReference type="SAM" id="MobiDB-lite"/>
    </source>
</evidence>
<dbReference type="Gene3D" id="1.10.10.10">
    <property type="entry name" value="Winged helix-like DNA-binding domain superfamily/Winged helix DNA-binding domain"/>
    <property type="match status" value="1"/>
</dbReference>
<accession>A0ABU0MJE4</accession>
<dbReference type="Proteomes" id="UP001244552">
    <property type="component" value="Unassembled WGS sequence"/>
</dbReference>
<gene>
    <name evidence="2" type="ORF">QO018_002443</name>
</gene>